<evidence type="ECO:0000313" key="2">
    <source>
        <dbReference type="Proteomes" id="UP001314263"/>
    </source>
</evidence>
<keyword evidence="2" id="KW-1185">Reference proteome</keyword>
<evidence type="ECO:0000313" key="1">
    <source>
        <dbReference type="EMBL" id="CAK0785983.1"/>
    </source>
</evidence>
<sequence>MIIKSILQLLKLALRRPCKQLWMLVLTGFTPMIGYDSSALQAIVTGLNTTTIKLPRTSLQCIRMPSANYGEVHACINHFSEHVVKCMPHVFSLTGSLMQSVHLLCLLDSLLLQSQRSFYQRQHACMLSPLHPRESAVHY</sequence>
<proteinExistence type="predicted"/>
<reference evidence="1 2" key="1">
    <citation type="submission" date="2023-10" db="EMBL/GenBank/DDBJ databases">
        <authorList>
            <person name="Maclean D."/>
            <person name="Macfadyen A."/>
        </authorList>
    </citation>
    <scope>NUCLEOTIDE SEQUENCE [LARGE SCALE GENOMIC DNA]</scope>
</reference>
<protein>
    <recommendedName>
        <fullName evidence="3">Secreted protein</fullName>
    </recommendedName>
</protein>
<organism evidence="1 2">
    <name type="scientific">Coccomyxa viridis</name>
    <dbReference type="NCBI Taxonomy" id="1274662"/>
    <lineage>
        <taxon>Eukaryota</taxon>
        <taxon>Viridiplantae</taxon>
        <taxon>Chlorophyta</taxon>
        <taxon>core chlorophytes</taxon>
        <taxon>Trebouxiophyceae</taxon>
        <taxon>Trebouxiophyceae incertae sedis</taxon>
        <taxon>Coccomyxaceae</taxon>
        <taxon>Coccomyxa</taxon>
    </lineage>
</organism>
<dbReference type="EMBL" id="CAUYUE010000013">
    <property type="protein sequence ID" value="CAK0785983.1"/>
    <property type="molecule type" value="Genomic_DNA"/>
</dbReference>
<name>A0AAV1IJ66_9CHLO</name>
<dbReference type="Proteomes" id="UP001314263">
    <property type="component" value="Unassembled WGS sequence"/>
</dbReference>
<comment type="caution">
    <text evidence="1">The sequence shown here is derived from an EMBL/GenBank/DDBJ whole genome shotgun (WGS) entry which is preliminary data.</text>
</comment>
<gene>
    <name evidence="1" type="ORF">CVIRNUC_009196</name>
</gene>
<dbReference type="AlphaFoldDB" id="A0AAV1IJ66"/>
<accession>A0AAV1IJ66</accession>
<evidence type="ECO:0008006" key="3">
    <source>
        <dbReference type="Google" id="ProtNLM"/>
    </source>
</evidence>